<dbReference type="Pfam" id="PF13798">
    <property type="entry name" value="PCYCGC"/>
    <property type="match status" value="1"/>
</dbReference>
<feature type="compositionally biased region" description="Basic and acidic residues" evidence="1">
    <location>
        <begin position="138"/>
        <end position="148"/>
    </location>
</feature>
<feature type="signal peptide" evidence="2">
    <location>
        <begin position="1"/>
        <end position="26"/>
    </location>
</feature>
<accession>A0A1G4S623</accession>
<dbReference type="STRING" id="624147.SAMN04487970_102356"/>
<evidence type="ECO:0000313" key="4">
    <source>
        <dbReference type="Proteomes" id="UP000198601"/>
    </source>
</evidence>
<feature type="region of interest" description="Disordered" evidence="1">
    <location>
        <begin position="132"/>
        <end position="162"/>
    </location>
</feature>
<evidence type="ECO:0008006" key="5">
    <source>
        <dbReference type="Google" id="ProtNLM"/>
    </source>
</evidence>
<dbReference type="EMBL" id="FMTT01000023">
    <property type="protein sequence ID" value="SCW64540.1"/>
    <property type="molecule type" value="Genomic_DNA"/>
</dbReference>
<evidence type="ECO:0000313" key="3">
    <source>
        <dbReference type="EMBL" id="SCW64540.1"/>
    </source>
</evidence>
<dbReference type="AlphaFoldDB" id="A0A1G4S623"/>
<dbReference type="InterPro" id="IPR025673">
    <property type="entry name" value="PCYCGC"/>
</dbReference>
<keyword evidence="2" id="KW-0732">Signal</keyword>
<dbReference type="Proteomes" id="UP000198601">
    <property type="component" value="Unassembled WGS sequence"/>
</dbReference>
<evidence type="ECO:0000256" key="1">
    <source>
        <dbReference type="SAM" id="MobiDB-lite"/>
    </source>
</evidence>
<feature type="chain" id="PRO_5011752009" description="Lipoprotein" evidence="2">
    <location>
        <begin position="27"/>
        <end position="162"/>
    </location>
</feature>
<evidence type="ECO:0000256" key="2">
    <source>
        <dbReference type="SAM" id="SignalP"/>
    </source>
</evidence>
<name>A0A1G4S623_9BACL</name>
<organism evidence="3 4">
    <name type="scientific">Paenibacillus tianmuensis</name>
    <dbReference type="NCBI Taxonomy" id="624147"/>
    <lineage>
        <taxon>Bacteria</taxon>
        <taxon>Bacillati</taxon>
        <taxon>Bacillota</taxon>
        <taxon>Bacilli</taxon>
        <taxon>Bacillales</taxon>
        <taxon>Paenibacillaceae</taxon>
        <taxon>Paenibacillus</taxon>
    </lineage>
</organism>
<protein>
    <recommendedName>
        <fullName evidence="5">Lipoprotein</fullName>
    </recommendedName>
</protein>
<keyword evidence="4" id="KW-1185">Reference proteome</keyword>
<gene>
    <name evidence="3" type="ORF">SAMN04487970_102356</name>
</gene>
<reference evidence="4" key="1">
    <citation type="submission" date="2016-10" db="EMBL/GenBank/DDBJ databases">
        <authorList>
            <person name="Varghese N."/>
            <person name="Submissions S."/>
        </authorList>
    </citation>
    <scope>NUCLEOTIDE SEQUENCE [LARGE SCALE GENOMIC DNA]</scope>
    <source>
        <strain evidence="4">CGMCC 1.8946</strain>
    </source>
</reference>
<sequence>MFRHATVVLASTALLLMLSACGGSKAAEESHAPHQTPSGDLQEKTASLTTLPSFLDKQPEQMKKAYLVAAQTKDLLRNIPCYCGCGESAGHQSNMNCFIKETASDGSVVWDDHATRCGVCLEIAVKSAQWQQQGQSAKDIREQIDKQYQKGFAKPTPTPLPS</sequence>
<dbReference type="PROSITE" id="PS51257">
    <property type="entry name" value="PROKAR_LIPOPROTEIN"/>
    <property type="match status" value="1"/>
</dbReference>
<proteinExistence type="predicted"/>